<evidence type="ECO:0000256" key="1">
    <source>
        <dbReference type="ARBA" id="ARBA00004496"/>
    </source>
</evidence>
<evidence type="ECO:0000256" key="11">
    <source>
        <dbReference type="ARBA" id="ARBA00031350"/>
    </source>
</evidence>
<organism evidence="12 13">
    <name type="scientific">Saccharicrinis fermentans DSM 9555 = JCM 21142</name>
    <dbReference type="NCBI Taxonomy" id="869213"/>
    <lineage>
        <taxon>Bacteria</taxon>
        <taxon>Pseudomonadati</taxon>
        <taxon>Bacteroidota</taxon>
        <taxon>Bacteroidia</taxon>
        <taxon>Marinilabiliales</taxon>
        <taxon>Marinilabiliaceae</taxon>
        <taxon>Saccharicrinis</taxon>
    </lineage>
</organism>
<evidence type="ECO:0000256" key="6">
    <source>
        <dbReference type="ARBA" id="ARBA00022603"/>
    </source>
</evidence>
<evidence type="ECO:0000256" key="2">
    <source>
        <dbReference type="ARBA" id="ARBA00005369"/>
    </source>
</evidence>
<dbReference type="PANTHER" id="PTHR11579:SF0">
    <property type="entry name" value="PROTEIN-L-ISOASPARTATE(D-ASPARTATE) O-METHYLTRANSFERASE"/>
    <property type="match status" value="1"/>
</dbReference>
<dbReference type="InterPro" id="IPR029063">
    <property type="entry name" value="SAM-dependent_MTases_sf"/>
</dbReference>
<evidence type="ECO:0000256" key="5">
    <source>
        <dbReference type="ARBA" id="ARBA00022490"/>
    </source>
</evidence>
<dbReference type="EMBL" id="BAMD01000090">
    <property type="protein sequence ID" value="GAF05488.1"/>
    <property type="molecule type" value="Genomic_DNA"/>
</dbReference>
<dbReference type="eggNOG" id="COG2518">
    <property type="taxonomic scope" value="Bacteria"/>
</dbReference>
<evidence type="ECO:0000256" key="7">
    <source>
        <dbReference type="ARBA" id="ARBA00022679"/>
    </source>
</evidence>
<dbReference type="Gene3D" id="3.40.50.150">
    <property type="entry name" value="Vaccinia Virus protein VP39"/>
    <property type="match status" value="1"/>
</dbReference>
<protein>
    <recommendedName>
        <fullName evidence="4">Protein-L-isoaspartate O-methyltransferase</fullName>
        <ecNumber evidence="3">2.1.1.77</ecNumber>
    </recommendedName>
    <alternativeName>
        <fullName evidence="11">L-isoaspartyl protein carboxyl methyltransferase</fullName>
    </alternativeName>
    <alternativeName>
        <fullName evidence="9">Protein L-isoaspartyl methyltransferase</fullName>
    </alternativeName>
    <alternativeName>
        <fullName evidence="10">Protein-beta-aspartate methyltransferase</fullName>
    </alternativeName>
</protein>
<evidence type="ECO:0000256" key="3">
    <source>
        <dbReference type="ARBA" id="ARBA00011890"/>
    </source>
</evidence>
<dbReference type="RefSeq" id="WP_052342960.1">
    <property type="nucleotide sequence ID" value="NZ_BAMD01000090.1"/>
</dbReference>
<dbReference type="Proteomes" id="UP000019402">
    <property type="component" value="Unassembled WGS sequence"/>
</dbReference>
<name>W7YDB6_9BACT</name>
<dbReference type="AlphaFoldDB" id="W7YDB6"/>
<dbReference type="CDD" id="cd02440">
    <property type="entry name" value="AdoMet_MTases"/>
    <property type="match status" value="1"/>
</dbReference>
<comment type="subcellular location">
    <subcellularLocation>
        <location evidence="1">Cytoplasm</location>
    </subcellularLocation>
</comment>
<gene>
    <name evidence="12" type="ORF">JCM21142_104223</name>
</gene>
<evidence type="ECO:0000256" key="4">
    <source>
        <dbReference type="ARBA" id="ARBA00013346"/>
    </source>
</evidence>
<evidence type="ECO:0000256" key="10">
    <source>
        <dbReference type="ARBA" id="ARBA00031323"/>
    </source>
</evidence>
<dbReference type="OrthoDB" id="9789123at2"/>
<accession>W7YDB6</accession>
<keyword evidence="7 12" id="KW-0808">Transferase</keyword>
<dbReference type="InterPro" id="IPR000682">
    <property type="entry name" value="PCMT"/>
</dbReference>
<evidence type="ECO:0000313" key="12">
    <source>
        <dbReference type="EMBL" id="GAF05488.1"/>
    </source>
</evidence>
<dbReference type="GO" id="GO:0005737">
    <property type="term" value="C:cytoplasm"/>
    <property type="evidence" value="ECO:0007669"/>
    <property type="project" value="UniProtKB-SubCell"/>
</dbReference>
<dbReference type="GO" id="GO:0032259">
    <property type="term" value="P:methylation"/>
    <property type="evidence" value="ECO:0007669"/>
    <property type="project" value="UniProtKB-KW"/>
</dbReference>
<dbReference type="Pfam" id="PF01135">
    <property type="entry name" value="PCMT"/>
    <property type="match status" value="1"/>
</dbReference>
<keyword evidence="5" id="KW-0963">Cytoplasm</keyword>
<dbReference type="EC" id="2.1.1.77" evidence="3"/>
<comment type="caution">
    <text evidence="12">The sequence shown here is derived from an EMBL/GenBank/DDBJ whole genome shotgun (WGS) entry which is preliminary data.</text>
</comment>
<evidence type="ECO:0000256" key="8">
    <source>
        <dbReference type="ARBA" id="ARBA00022691"/>
    </source>
</evidence>
<keyword evidence="13" id="KW-1185">Reference proteome</keyword>
<dbReference type="PANTHER" id="PTHR11579">
    <property type="entry name" value="PROTEIN-L-ISOASPARTATE O-METHYLTRANSFERASE"/>
    <property type="match status" value="1"/>
</dbReference>
<comment type="similarity">
    <text evidence="2">Belongs to the methyltransferase superfamily. L-isoaspartyl/D-aspartyl protein methyltransferase family.</text>
</comment>
<evidence type="ECO:0000256" key="9">
    <source>
        <dbReference type="ARBA" id="ARBA00030757"/>
    </source>
</evidence>
<dbReference type="GO" id="GO:0004719">
    <property type="term" value="F:protein-L-isoaspartate (D-aspartate) O-methyltransferase activity"/>
    <property type="evidence" value="ECO:0007669"/>
    <property type="project" value="UniProtKB-EC"/>
</dbReference>
<keyword evidence="8" id="KW-0949">S-adenosyl-L-methionine</keyword>
<keyword evidence="6 12" id="KW-0489">Methyltransferase</keyword>
<evidence type="ECO:0000313" key="13">
    <source>
        <dbReference type="Proteomes" id="UP000019402"/>
    </source>
</evidence>
<reference evidence="12 13" key="1">
    <citation type="journal article" date="2014" name="Genome Announc.">
        <title>Draft Genome Sequence of Cytophaga fermentans JCM 21142T, a Facultative Anaerobe Isolated from Marine Mud.</title>
        <authorList>
            <person name="Starns D."/>
            <person name="Oshima K."/>
            <person name="Suda W."/>
            <person name="Iino T."/>
            <person name="Yuki M."/>
            <person name="Inoue J."/>
            <person name="Kitamura K."/>
            <person name="Iida T."/>
            <person name="Darby A."/>
            <person name="Hattori M."/>
            <person name="Ohkuma M."/>
        </authorList>
    </citation>
    <scope>NUCLEOTIDE SEQUENCE [LARGE SCALE GENOMIC DNA]</scope>
    <source>
        <strain evidence="12 13">JCM 21142</strain>
    </source>
</reference>
<dbReference type="STRING" id="869213.GCA_000517085_00597"/>
<dbReference type="SUPFAM" id="SSF53335">
    <property type="entry name" value="S-adenosyl-L-methionine-dependent methyltransferases"/>
    <property type="match status" value="1"/>
</dbReference>
<proteinExistence type="inferred from homology"/>
<sequence length="205" mass="23393">MDRNKLNIYNEQLVNEISNEGLINKNIIESFIKIKRHDFVPIDYSLEMIYSLNSIPFHQNLTVTNPIIIARVLKALNLKETDSVLEIGAGSGFQTAILSNIVKNVFSVEINENAYQIAKGNLEKYKIKNVKLIRKNGFNGLIENAPYDSIIVNAAFDSIPLELIKQSKTGKAVFPINYKMKQYLMLYNKKESNIICESNFINMSR</sequence>